<dbReference type="PRINTS" id="PR00679">
    <property type="entry name" value="PROHIBITIN"/>
</dbReference>
<dbReference type="PANTHER" id="PTHR23222:SF0">
    <property type="entry name" value="PROHIBITIN 1"/>
    <property type="match status" value="1"/>
</dbReference>
<protein>
    <submittedName>
        <fullName evidence="4">Putative SPFH domain / band 7 protein</fullName>
    </submittedName>
</protein>
<dbReference type="CDD" id="cd03401">
    <property type="entry name" value="SPFH_prohibitin"/>
    <property type="match status" value="1"/>
</dbReference>
<keyword evidence="2" id="KW-0812">Transmembrane</keyword>
<keyword evidence="2" id="KW-1133">Transmembrane helix</keyword>
<name>A0A6M3JKC9_9ZZZZ</name>
<dbReference type="SMART" id="SM00244">
    <property type="entry name" value="PHB"/>
    <property type="match status" value="1"/>
</dbReference>
<evidence type="ECO:0000313" key="4">
    <source>
        <dbReference type="EMBL" id="QJA69287.1"/>
    </source>
</evidence>
<dbReference type="Gene3D" id="3.30.479.30">
    <property type="entry name" value="Band 7 domain"/>
    <property type="match status" value="1"/>
</dbReference>
<dbReference type="InterPro" id="IPR000163">
    <property type="entry name" value="Prohibitin"/>
</dbReference>
<evidence type="ECO:0000256" key="1">
    <source>
        <dbReference type="SAM" id="Coils"/>
    </source>
</evidence>
<dbReference type="AlphaFoldDB" id="A0A6M3JKC9"/>
<evidence type="ECO:0000256" key="2">
    <source>
        <dbReference type="SAM" id="Phobius"/>
    </source>
</evidence>
<feature type="transmembrane region" description="Helical" evidence="2">
    <location>
        <begin position="6"/>
        <end position="26"/>
    </location>
</feature>
<keyword evidence="1" id="KW-0175">Coiled coil</keyword>
<dbReference type="GO" id="GO:0016020">
    <property type="term" value="C:membrane"/>
    <property type="evidence" value="ECO:0007669"/>
    <property type="project" value="InterPro"/>
</dbReference>
<feature type="domain" description="Band 7" evidence="3">
    <location>
        <begin position="23"/>
        <end position="184"/>
    </location>
</feature>
<reference evidence="4" key="1">
    <citation type="submission" date="2020-03" db="EMBL/GenBank/DDBJ databases">
        <title>The deep terrestrial virosphere.</title>
        <authorList>
            <person name="Holmfeldt K."/>
            <person name="Nilsson E."/>
            <person name="Simone D."/>
            <person name="Lopez-Fernandez M."/>
            <person name="Wu X."/>
            <person name="de Brujin I."/>
            <person name="Lundin D."/>
            <person name="Andersson A."/>
            <person name="Bertilsson S."/>
            <person name="Dopson M."/>
        </authorList>
    </citation>
    <scope>NUCLEOTIDE SEQUENCE</scope>
    <source>
        <strain evidence="4">MM415A04822</strain>
    </source>
</reference>
<dbReference type="PANTHER" id="PTHR23222">
    <property type="entry name" value="PROHIBITIN"/>
    <property type="match status" value="1"/>
</dbReference>
<keyword evidence="2" id="KW-0472">Membrane</keyword>
<sequence length="263" mass="29518">MSPKKIIVLVSVVVAIFILLMLSPFVKIDAGERGVVLNWGAVSDTILDEGIHWRIPIKQKVIKMDVTIQKEETGTSAASKDLQIVTTNIAINYELDKLKVNTIYQNLRKEYSQRIVAPTIEELIKKTTAKFTAEELVTRREDVKEDLKLNITQSLASNYIIVKDIFITDFTFSAQFDLAIEAKVTAEQRALEAKNKLEQIKYEAEQRVAQAEAEAKAIMIQAQAVTQQGGKDYVQLQAILKWNGQLPEQMIPGATVPFINLSN</sequence>
<organism evidence="4">
    <name type="scientific">viral metagenome</name>
    <dbReference type="NCBI Taxonomy" id="1070528"/>
    <lineage>
        <taxon>unclassified sequences</taxon>
        <taxon>metagenomes</taxon>
        <taxon>organismal metagenomes</taxon>
    </lineage>
</organism>
<evidence type="ECO:0000259" key="3">
    <source>
        <dbReference type="SMART" id="SM00244"/>
    </source>
</evidence>
<gene>
    <name evidence="4" type="ORF">MM415A04822_0002</name>
</gene>
<dbReference type="InterPro" id="IPR036013">
    <property type="entry name" value="Band_7/SPFH_dom_sf"/>
</dbReference>
<accession>A0A6M3JKC9</accession>
<feature type="coiled-coil region" evidence="1">
    <location>
        <begin position="183"/>
        <end position="228"/>
    </location>
</feature>
<dbReference type="EMBL" id="MT141693">
    <property type="protein sequence ID" value="QJA69287.1"/>
    <property type="molecule type" value="Genomic_DNA"/>
</dbReference>
<dbReference type="SUPFAM" id="SSF117892">
    <property type="entry name" value="Band 7/SPFH domain"/>
    <property type="match status" value="1"/>
</dbReference>
<dbReference type="Pfam" id="PF01145">
    <property type="entry name" value="Band_7"/>
    <property type="match status" value="1"/>
</dbReference>
<proteinExistence type="predicted"/>
<dbReference type="InterPro" id="IPR001107">
    <property type="entry name" value="Band_7"/>
</dbReference>